<evidence type="ECO:0000313" key="1">
    <source>
        <dbReference type="EMBL" id="KKN86902.1"/>
    </source>
</evidence>
<gene>
    <name evidence="1" type="ORF">LCGC14_0264650</name>
</gene>
<protein>
    <submittedName>
        <fullName evidence="1">Uncharacterized protein</fullName>
    </submittedName>
</protein>
<comment type="caution">
    <text evidence="1">The sequence shown here is derived from an EMBL/GenBank/DDBJ whole genome shotgun (WGS) entry which is preliminary data.</text>
</comment>
<name>A0A0F9UHS0_9ZZZZ</name>
<reference evidence="1" key="1">
    <citation type="journal article" date="2015" name="Nature">
        <title>Complex archaea that bridge the gap between prokaryotes and eukaryotes.</title>
        <authorList>
            <person name="Spang A."/>
            <person name="Saw J.H."/>
            <person name="Jorgensen S.L."/>
            <person name="Zaremba-Niedzwiedzka K."/>
            <person name="Martijn J."/>
            <person name="Lind A.E."/>
            <person name="van Eijk R."/>
            <person name="Schleper C."/>
            <person name="Guy L."/>
            <person name="Ettema T.J."/>
        </authorList>
    </citation>
    <scope>NUCLEOTIDE SEQUENCE</scope>
</reference>
<accession>A0A0F9UHS0</accession>
<proteinExistence type="predicted"/>
<dbReference type="EMBL" id="LAZR01000143">
    <property type="protein sequence ID" value="KKN86902.1"/>
    <property type="molecule type" value="Genomic_DNA"/>
</dbReference>
<dbReference type="AlphaFoldDB" id="A0A0F9UHS0"/>
<organism evidence="1">
    <name type="scientific">marine sediment metagenome</name>
    <dbReference type="NCBI Taxonomy" id="412755"/>
    <lineage>
        <taxon>unclassified sequences</taxon>
        <taxon>metagenomes</taxon>
        <taxon>ecological metagenomes</taxon>
    </lineage>
</organism>
<sequence length="132" mass="14270">MLKLVGIVIAVLAIAVEIGMVVQINNMNETVDTVNSTTNKIVQDLGAVDVQLTTIEARLNVLDGGEETNKACLFGVWVVPSETFVIVYFDAGNPGEAEQMYLCGEGLGLKPRLPDGATLHNPEAIFFMQEFN</sequence>